<dbReference type="GO" id="GO:0030896">
    <property type="term" value="C:checkpoint clamp complex"/>
    <property type="evidence" value="ECO:0007669"/>
    <property type="project" value="InterPro"/>
</dbReference>
<evidence type="ECO:0000256" key="1">
    <source>
        <dbReference type="ARBA" id="ARBA00004123"/>
    </source>
</evidence>
<dbReference type="GO" id="GO:0000724">
    <property type="term" value="P:double-strand break repair via homologous recombination"/>
    <property type="evidence" value="ECO:0007669"/>
    <property type="project" value="TreeGrafter"/>
</dbReference>
<dbReference type="EMBL" id="MCGN01000013">
    <property type="protein sequence ID" value="ORY89937.1"/>
    <property type="molecule type" value="Genomic_DNA"/>
</dbReference>
<dbReference type="PIRSF" id="PIRSF011312">
    <property type="entry name" value="Cell_cycle_HUS1"/>
    <property type="match status" value="1"/>
</dbReference>
<sequence length="191" mass="21692">MRFRATLNNAVGLCKIAQYLEKLGPVCIISFSTDAIQLIRKDQEGGIQAWTKLRPASLFSNYRVESSRSNNEINMKVRLDDLIRASRTAQNAREVTIHLRRKLGQPVLTWTMESTNRVGTRNTIAQDLNVNIMNADQMSLLREPTAFESPDAYVLMPGLHSLASISARFRPLSKFITVAANMDERRSRWPK</sequence>
<dbReference type="GO" id="GO:0005730">
    <property type="term" value="C:nucleolus"/>
    <property type="evidence" value="ECO:0007669"/>
    <property type="project" value="InterPro"/>
</dbReference>
<reference evidence="5 6" key="1">
    <citation type="submission" date="2016-07" db="EMBL/GenBank/DDBJ databases">
        <title>Pervasive Adenine N6-methylation of Active Genes in Fungi.</title>
        <authorList>
            <consortium name="DOE Joint Genome Institute"/>
            <person name="Mondo S.J."/>
            <person name="Dannebaum R.O."/>
            <person name="Kuo R.C."/>
            <person name="Labutti K."/>
            <person name="Haridas S."/>
            <person name="Kuo A."/>
            <person name="Salamov A."/>
            <person name="Ahrendt S.R."/>
            <person name="Lipzen A."/>
            <person name="Sullivan W."/>
            <person name="Andreopoulos W.B."/>
            <person name="Clum A."/>
            <person name="Lindquist E."/>
            <person name="Daum C."/>
            <person name="Ramamoorthy G.K."/>
            <person name="Gryganskyi A."/>
            <person name="Culley D."/>
            <person name="Magnuson J.K."/>
            <person name="James T.Y."/>
            <person name="O'Malley M.A."/>
            <person name="Stajich J.E."/>
            <person name="Spatafora J.W."/>
            <person name="Visel A."/>
            <person name="Grigoriev I.V."/>
        </authorList>
    </citation>
    <scope>NUCLEOTIDE SEQUENCE [LARGE SCALE GENOMIC DNA]</scope>
    <source>
        <strain evidence="5 6">NRRL 2496</strain>
    </source>
</reference>
<accession>A0A1X2GZH8</accession>
<dbReference type="FunCoup" id="A0A1X2GZH8">
    <property type="interactions" value="411"/>
</dbReference>
<protein>
    <recommendedName>
        <fullName evidence="4">Checkpoint protein</fullName>
    </recommendedName>
</protein>
<comment type="caution">
    <text evidence="5">The sequence shown here is derived from an EMBL/GenBank/DDBJ whole genome shotgun (WGS) entry which is preliminary data.</text>
</comment>
<evidence type="ECO:0000256" key="4">
    <source>
        <dbReference type="PIRNR" id="PIRNR011312"/>
    </source>
</evidence>
<evidence type="ECO:0000313" key="6">
    <source>
        <dbReference type="Proteomes" id="UP000242180"/>
    </source>
</evidence>
<proteinExistence type="inferred from homology"/>
<dbReference type="GO" id="GO:0000723">
    <property type="term" value="P:telomere maintenance"/>
    <property type="evidence" value="ECO:0007669"/>
    <property type="project" value="TreeGrafter"/>
</dbReference>
<evidence type="ECO:0000256" key="3">
    <source>
        <dbReference type="ARBA" id="ARBA00023242"/>
    </source>
</evidence>
<dbReference type="GO" id="GO:0035861">
    <property type="term" value="C:site of double-strand break"/>
    <property type="evidence" value="ECO:0007669"/>
    <property type="project" value="TreeGrafter"/>
</dbReference>
<dbReference type="OrthoDB" id="337750at2759"/>
<comment type="similarity">
    <text evidence="2 4">Belongs to the HUS1 family.</text>
</comment>
<dbReference type="SUPFAM" id="SSF55979">
    <property type="entry name" value="DNA clamp"/>
    <property type="match status" value="1"/>
</dbReference>
<dbReference type="Gene3D" id="3.70.10.10">
    <property type="match status" value="1"/>
</dbReference>
<dbReference type="GO" id="GO:0006289">
    <property type="term" value="P:nucleotide-excision repair"/>
    <property type="evidence" value="ECO:0007669"/>
    <property type="project" value="TreeGrafter"/>
</dbReference>
<dbReference type="AlphaFoldDB" id="A0A1X2GZH8"/>
<dbReference type="STRING" id="13706.A0A1X2GZH8"/>
<dbReference type="InterPro" id="IPR007150">
    <property type="entry name" value="HUS1/Mec3"/>
</dbReference>
<evidence type="ECO:0000313" key="5">
    <source>
        <dbReference type="EMBL" id="ORY89937.1"/>
    </source>
</evidence>
<dbReference type="InterPro" id="IPR046938">
    <property type="entry name" value="DNA_clamp_sf"/>
</dbReference>
<dbReference type="Pfam" id="PF04005">
    <property type="entry name" value="Hus1"/>
    <property type="match status" value="1"/>
</dbReference>
<gene>
    <name evidence="5" type="ORF">BCR43DRAFT_119124</name>
</gene>
<dbReference type="PANTHER" id="PTHR12900:SF0">
    <property type="entry name" value="CHECKPOINT PROTEIN"/>
    <property type="match status" value="1"/>
</dbReference>
<keyword evidence="6" id="KW-1185">Reference proteome</keyword>
<dbReference type="OMA" id="NIMNADQ"/>
<comment type="subcellular location">
    <subcellularLocation>
        <location evidence="1">Nucleus</location>
    </subcellularLocation>
</comment>
<dbReference type="PANTHER" id="PTHR12900">
    <property type="entry name" value="MITOTIC AND DNA DAMAGE CHECKPOINT PROTEIN HUS1"/>
    <property type="match status" value="1"/>
</dbReference>
<name>A0A1X2GZH8_SYNRA</name>
<dbReference type="GO" id="GO:0033314">
    <property type="term" value="P:mitotic DNA replication checkpoint signaling"/>
    <property type="evidence" value="ECO:0007669"/>
    <property type="project" value="TreeGrafter"/>
</dbReference>
<dbReference type="Proteomes" id="UP000242180">
    <property type="component" value="Unassembled WGS sequence"/>
</dbReference>
<dbReference type="GO" id="GO:0044778">
    <property type="term" value="P:meiotic DNA integrity checkpoint signaling"/>
    <property type="evidence" value="ECO:0007669"/>
    <property type="project" value="TreeGrafter"/>
</dbReference>
<evidence type="ECO:0000256" key="2">
    <source>
        <dbReference type="ARBA" id="ARBA00005563"/>
    </source>
</evidence>
<dbReference type="InParanoid" id="A0A1X2GZH8"/>
<dbReference type="InterPro" id="IPR016580">
    <property type="entry name" value="HUS1"/>
</dbReference>
<keyword evidence="3" id="KW-0539">Nucleus</keyword>
<dbReference type="GO" id="GO:0031573">
    <property type="term" value="P:mitotic intra-S DNA damage checkpoint signaling"/>
    <property type="evidence" value="ECO:0007669"/>
    <property type="project" value="TreeGrafter"/>
</dbReference>
<organism evidence="5 6">
    <name type="scientific">Syncephalastrum racemosum</name>
    <name type="common">Filamentous fungus</name>
    <dbReference type="NCBI Taxonomy" id="13706"/>
    <lineage>
        <taxon>Eukaryota</taxon>
        <taxon>Fungi</taxon>
        <taxon>Fungi incertae sedis</taxon>
        <taxon>Mucoromycota</taxon>
        <taxon>Mucoromycotina</taxon>
        <taxon>Mucoromycetes</taxon>
        <taxon>Mucorales</taxon>
        <taxon>Syncephalastraceae</taxon>
        <taxon>Syncephalastrum</taxon>
    </lineage>
</organism>